<proteinExistence type="predicted"/>
<feature type="non-terminal residue" evidence="2">
    <location>
        <position position="85"/>
    </location>
</feature>
<evidence type="ECO:0000313" key="3">
    <source>
        <dbReference type="Proteomes" id="UP001521209"/>
    </source>
</evidence>
<organism evidence="2 3">
    <name type="scientific">Acidiphilium iwatense</name>
    <dbReference type="NCBI Taxonomy" id="768198"/>
    <lineage>
        <taxon>Bacteria</taxon>
        <taxon>Pseudomonadati</taxon>
        <taxon>Pseudomonadota</taxon>
        <taxon>Alphaproteobacteria</taxon>
        <taxon>Acetobacterales</taxon>
        <taxon>Acidocellaceae</taxon>
        <taxon>Acidiphilium</taxon>
    </lineage>
</organism>
<evidence type="ECO:0000313" key="2">
    <source>
        <dbReference type="EMBL" id="MCF3948899.1"/>
    </source>
</evidence>
<name>A0ABS9E5P9_9PROT</name>
<comment type="caution">
    <text evidence="2">The sequence shown here is derived from an EMBL/GenBank/DDBJ whole genome shotgun (WGS) entry which is preliminary data.</text>
</comment>
<keyword evidence="1" id="KW-0812">Transmembrane</keyword>
<gene>
    <name evidence="2" type="ORF">L2A60_19845</name>
</gene>
<keyword evidence="1" id="KW-0472">Membrane</keyword>
<protein>
    <submittedName>
        <fullName evidence="2">Uncharacterized protein</fullName>
    </submittedName>
</protein>
<feature type="transmembrane region" description="Helical" evidence="1">
    <location>
        <begin position="22"/>
        <end position="42"/>
    </location>
</feature>
<accession>A0ABS9E5P9</accession>
<keyword evidence="1" id="KW-1133">Transmembrane helix</keyword>
<dbReference type="EMBL" id="JAKGBZ010000101">
    <property type="protein sequence ID" value="MCF3948899.1"/>
    <property type="molecule type" value="Genomic_DNA"/>
</dbReference>
<dbReference type="Proteomes" id="UP001521209">
    <property type="component" value="Unassembled WGS sequence"/>
</dbReference>
<sequence>MDQAWLGADSGHSGVAGAASSAFMPGCSMGAMVCGFSAFLMFRMTVPIMYQIGTDLVSHLSRKCAGSLALLWPKRWFLRLKQTDF</sequence>
<evidence type="ECO:0000256" key="1">
    <source>
        <dbReference type="SAM" id="Phobius"/>
    </source>
</evidence>
<dbReference type="RefSeq" id="WP_235706207.1">
    <property type="nucleotide sequence ID" value="NZ_JAKGBZ010000101.1"/>
</dbReference>
<keyword evidence="3" id="KW-1185">Reference proteome</keyword>
<reference evidence="2 3" key="1">
    <citation type="submission" date="2022-01" db="EMBL/GenBank/DDBJ databases">
        <authorList>
            <person name="Won M."/>
            <person name="Kim S.-J."/>
            <person name="Kwon S.-W."/>
        </authorList>
    </citation>
    <scope>NUCLEOTIDE SEQUENCE [LARGE SCALE GENOMIC DNA]</scope>
    <source>
        <strain evidence="2 3">KCTC 23505</strain>
    </source>
</reference>